<sequence>MLSICPTLSAAPLIRHRARATRSAFWSDKNGERADLWPSASTGMPYTTLRADS</sequence>
<proteinExistence type="predicted"/>
<reference evidence="1" key="1">
    <citation type="submission" date="2014-09" db="EMBL/GenBank/DDBJ databases">
        <authorList>
            <person name="Magalhaes I.L.F."/>
            <person name="Oliveira U."/>
            <person name="Santos F.R."/>
            <person name="Vidigal T.H.D.A."/>
            <person name="Brescovit A.D."/>
            <person name="Santos A.J."/>
        </authorList>
    </citation>
    <scope>NUCLEOTIDE SEQUENCE</scope>
    <source>
        <tissue evidence="1">Shoot tissue taken approximately 20 cm above the soil surface</tissue>
    </source>
</reference>
<protein>
    <submittedName>
        <fullName evidence="1">Uncharacterized protein</fullName>
    </submittedName>
</protein>
<dbReference type="EMBL" id="GBRH01186770">
    <property type="protein sequence ID" value="JAE11126.1"/>
    <property type="molecule type" value="Transcribed_RNA"/>
</dbReference>
<reference evidence="1" key="2">
    <citation type="journal article" date="2015" name="Data Brief">
        <title>Shoot transcriptome of the giant reed, Arundo donax.</title>
        <authorList>
            <person name="Barrero R.A."/>
            <person name="Guerrero F.D."/>
            <person name="Moolhuijzen P."/>
            <person name="Goolsby J.A."/>
            <person name="Tidwell J."/>
            <person name="Bellgard S.E."/>
            <person name="Bellgard M.I."/>
        </authorList>
    </citation>
    <scope>NUCLEOTIDE SEQUENCE</scope>
    <source>
        <tissue evidence="1">Shoot tissue taken approximately 20 cm above the soil surface</tissue>
    </source>
</reference>
<organism evidence="1">
    <name type="scientific">Arundo donax</name>
    <name type="common">Giant reed</name>
    <name type="synonym">Donax arundinaceus</name>
    <dbReference type="NCBI Taxonomy" id="35708"/>
    <lineage>
        <taxon>Eukaryota</taxon>
        <taxon>Viridiplantae</taxon>
        <taxon>Streptophyta</taxon>
        <taxon>Embryophyta</taxon>
        <taxon>Tracheophyta</taxon>
        <taxon>Spermatophyta</taxon>
        <taxon>Magnoliopsida</taxon>
        <taxon>Liliopsida</taxon>
        <taxon>Poales</taxon>
        <taxon>Poaceae</taxon>
        <taxon>PACMAD clade</taxon>
        <taxon>Arundinoideae</taxon>
        <taxon>Arundineae</taxon>
        <taxon>Arundo</taxon>
    </lineage>
</organism>
<name>A0A0A9FM19_ARUDO</name>
<accession>A0A0A9FM19</accession>
<dbReference type="AlphaFoldDB" id="A0A0A9FM19"/>
<evidence type="ECO:0000313" key="1">
    <source>
        <dbReference type="EMBL" id="JAE11126.1"/>
    </source>
</evidence>